<feature type="non-terminal residue" evidence="11">
    <location>
        <position position="127"/>
    </location>
</feature>
<keyword evidence="2" id="KW-0812">Transmembrane</keyword>
<keyword evidence="3" id="KW-0391">Immunity</keyword>
<evidence type="ECO:0000256" key="9">
    <source>
        <dbReference type="ARBA" id="ARBA00023182"/>
    </source>
</evidence>
<feature type="domain" description="MHC class II beta chain N-terminal" evidence="10">
    <location>
        <begin position="10"/>
        <end position="84"/>
    </location>
</feature>
<accession>A0A7K9SR51</accession>
<gene>
    <name evidence="11" type="primary">H2eb1</name>
    <name evidence="11" type="ORF">GALDEA_R13562</name>
</gene>
<dbReference type="InterPro" id="IPR013783">
    <property type="entry name" value="Ig-like_fold"/>
</dbReference>
<dbReference type="SMART" id="SM00921">
    <property type="entry name" value="MHC_II_beta"/>
    <property type="match status" value="1"/>
</dbReference>
<dbReference type="InterPro" id="IPR000353">
    <property type="entry name" value="MHC_II_b_N"/>
</dbReference>
<dbReference type="EMBL" id="VWZX01003150">
    <property type="protein sequence ID" value="NXI38016.1"/>
    <property type="molecule type" value="Genomic_DNA"/>
</dbReference>
<sequence length="127" mass="14796">TGFFQEMGKVECQFLNGTQQVRLLERYSYNGEQRVHFDSDVGLYVADTALGEADARYWNSQPERLEYARAAVDTFCRHNYEVLTPFITERKVPPQVEIYPMQLSSSHQTHKLFCAVMDFYPSEVEVK</sequence>
<evidence type="ECO:0000256" key="3">
    <source>
        <dbReference type="ARBA" id="ARBA00022859"/>
    </source>
</evidence>
<evidence type="ECO:0000256" key="4">
    <source>
        <dbReference type="ARBA" id="ARBA00022989"/>
    </source>
</evidence>
<evidence type="ECO:0000256" key="1">
    <source>
        <dbReference type="ARBA" id="ARBA00004479"/>
    </source>
</evidence>
<dbReference type="OrthoDB" id="9940220at2759"/>
<dbReference type="InterPro" id="IPR050160">
    <property type="entry name" value="MHC/Immunoglobulin"/>
</dbReference>
<dbReference type="Gene3D" id="2.60.40.10">
    <property type="entry name" value="Immunoglobulins"/>
    <property type="match status" value="1"/>
</dbReference>
<comment type="subcellular location">
    <subcellularLocation>
        <location evidence="1">Membrane</location>
        <topology evidence="1">Single-pass type I membrane protein</topology>
    </subcellularLocation>
</comment>
<dbReference type="Pfam" id="PF00969">
    <property type="entry name" value="MHC_II_beta"/>
    <property type="match status" value="1"/>
</dbReference>
<comment type="caution">
    <text evidence="11">The sequence shown here is derived from an EMBL/GenBank/DDBJ whole genome shotgun (WGS) entry which is preliminary data.</text>
</comment>
<dbReference type="FunFam" id="3.10.320.10:FF:000001">
    <property type="entry name" value="HLA class II histocompatibility antigen, DRB1-1 beta chain"/>
    <property type="match status" value="1"/>
</dbReference>
<evidence type="ECO:0000256" key="5">
    <source>
        <dbReference type="ARBA" id="ARBA00023130"/>
    </source>
</evidence>
<name>A0A7K9SR51_9PICI</name>
<organism evidence="11 12">
    <name type="scientific">Galbula dea</name>
    <dbReference type="NCBI Taxonomy" id="1109041"/>
    <lineage>
        <taxon>Eukaryota</taxon>
        <taxon>Metazoa</taxon>
        <taxon>Chordata</taxon>
        <taxon>Craniata</taxon>
        <taxon>Vertebrata</taxon>
        <taxon>Euteleostomi</taxon>
        <taxon>Archelosauria</taxon>
        <taxon>Archosauria</taxon>
        <taxon>Dinosauria</taxon>
        <taxon>Saurischia</taxon>
        <taxon>Theropoda</taxon>
        <taxon>Coelurosauria</taxon>
        <taxon>Aves</taxon>
        <taxon>Neognathae</taxon>
        <taxon>Neoaves</taxon>
        <taxon>Telluraves</taxon>
        <taxon>Coraciimorphae</taxon>
        <taxon>Piciformes</taxon>
        <taxon>Galbulidae</taxon>
        <taxon>Galbula</taxon>
    </lineage>
</organism>
<dbReference type="GO" id="GO:0002504">
    <property type="term" value="P:antigen processing and presentation of peptide or polysaccharide antigen via MHC class II"/>
    <property type="evidence" value="ECO:0007669"/>
    <property type="project" value="UniProtKB-KW"/>
</dbReference>
<dbReference type="GO" id="GO:0042613">
    <property type="term" value="C:MHC class II protein complex"/>
    <property type="evidence" value="ECO:0007669"/>
    <property type="project" value="UniProtKB-KW"/>
</dbReference>
<keyword evidence="12" id="KW-1185">Reference proteome</keyword>
<keyword evidence="9" id="KW-0491">MHC II</keyword>
<keyword evidence="8" id="KW-0325">Glycoprotein</keyword>
<dbReference type="GO" id="GO:0002250">
    <property type="term" value="P:adaptive immune response"/>
    <property type="evidence" value="ECO:0007669"/>
    <property type="project" value="UniProtKB-KW"/>
</dbReference>
<evidence type="ECO:0000313" key="11">
    <source>
        <dbReference type="EMBL" id="NXI38016.1"/>
    </source>
</evidence>
<dbReference type="Gene3D" id="3.10.320.10">
    <property type="entry name" value="Class II Histocompatibility Antigen, M Beta Chain, Chain B, domain 1"/>
    <property type="match status" value="1"/>
</dbReference>
<dbReference type="SUPFAM" id="SSF54452">
    <property type="entry name" value="MHC antigen-recognition domain"/>
    <property type="match status" value="1"/>
</dbReference>
<evidence type="ECO:0000256" key="2">
    <source>
        <dbReference type="ARBA" id="ARBA00022692"/>
    </source>
</evidence>
<keyword evidence="5" id="KW-1064">Adaptive immunity</keyword>
<keyword evidence="7" id="KW-1015">Disulfide bond</keyword>
<dbReference type="AlphaFoldDB" id="A0A7K9SR51"/>
<reference evidence="11 12" key="1">
    <citation type="submission" date="2019-09" db="EMBL/GenBank/DDBJ databases">
        <title>Bird 10,000 Genomes (B10K) Project - Family phase.</title>
        <authorList>
            <person name="Zhang G."/>
        </authorList>
    </citation>
    <scope>NUCLEOTIDE SEQUENCE [LARGE SCALE GENOMIC DNA]</scope>
    <source>
        <strain evidence="11">B10K-DU-001-62</strain>
        <tissue evidence="11">Muscle</tissue>
    </source>
</reference>
<dbReference type="PANTHER" id="PTHR19944:SF99">
    <property type="entry name" value="HLA CLASS II HISTOCOMPATIBILITY ANTIGEN, DRB1 BETA CHAIN"/>
    <property type="match status" value="1"/>
</dbReference>
<keyword evidence="4" id="KW-1133">Transmembrane helix</keyword>
<evidence type="ECO:0000313" key="12">
    <source>
        <dbReference type="Proteomes" id="UP000566440"/>
    </source>
</evidence>
<keyword evidence="6" id="KW-0472">Membrane</keyword>
<proteinExistence type="predicted"/>
<protein>
    <submittedName>
        <fullName evidence="11">HB2J protein</fullName>
    </submittedName>
</protein>
<evidence type="ECO:0000256" key="6">
    <source>
        <dbReference type="ARBA" id="ARBA00023136"/>
    </source>
</evidence>
<evidence type="ECO:0000259" key="10">
    <source>
        <dbReference type="SMART" id="SM00921"/>
    </source>
</evidence>
<dbReference type="InterPro" id="IPR014745">
    <property type="entry name" value="MHC_II_a/b_N"/>
</dbReference>
<evidence type="ECO:0000256" key="7">
    <source>
        <dbReference type="ARBA" id="ARBA00023157"/>
    </source>
</evidence>
<dbReference type="PANTHER" id="PTHR19944">
    <property type="entry name" value="MHC CLASS II-RELATED"/>
    <property type="match status" value="1"/>
</dbReference>
<feature type="non-terminal residue" evidence="11">
    <location>
        <position position="1"/>
    </location>
</feature>
<evidence type="ECO:0000256" key="8">
    <source>
        <dbReference type="ARBA" id="ARBA00023180"/>
    </source>
</evidence>
<dbReference type="InterPro" id="IPR011162">
    <property type="entry name" value="MHC_I/II-like_Ag-recog"/>
</dbReference>
<dbReference type="Proteomes" id="UP000566440">
    <property type="component" value="Unassembled WGS sequence"/>
</dbReference>